<dbReference type="AlphaFoldDB" id="A0A540WXU0"/>
<proteinExistence type="predicted"/>
<keyword evidence="1" id="KW-0732">Signal</keyword>
<protein>
    <recommendedName>
        <fullName evidence="4">Lipoprotein</fullName>
    </recommendedName>
</protein>
<dbReference type="EMBL" id="VIFM01000087">
    <property type="protein sequence ID" value="TQF13818.1"/>
    <property type="molecule type" value="Genomic_DNA"/>
</dbReference>
<sequence>MSYPAMPRRSLVAVLAASLSLTACGGMPEGEPSAGEPIPEDVGTASKALVVPVATLICTRPVGGSLGCVASASGGVAPYTFYWGQQTYRYDTNKVYTSLFNPGTTLRGYGCYAPTETFPGDTSIKPKVYVVDSTGAQSSTVVHPDWVPCS</sequence>
<dbReference type="Proteomes" id="UP000315369">
    <property type="component" value="Unassembled WGS sequence"/>
</dbReference>
<evidence type="ECO:0000313" key="2">
    <source>
        <dbReference type="EMBL" id="TQF13818.1"/>
    </source>
</evidence>
<evidence type="ECO:0008006" key="4">
    <source>
        <dbReference type="Google" id="ProtNLM"/>
    </source>
</evidence>
<evidence type="ECO:0000256" key="1">
    <source>
        <dbReference type="SAM" id="SignalP"/>
    </source>
</evidence>
<gene>
    <name evidence="2" type="ORF">FJV41_21990</name>
</gene>
<organism evidence="2 3">
    <name type="scientific">Myxococcus llanfairpwllgwyngyllgogerychwyrndrobwllllantysiliogogogochensis</name>
    <dbReference type="NCBI Taxonomy" id="2590453"/>
    <lineage>
        <taxon>Bacteria</taxon>
        <taxon>Pseudomonadati</taxon>
        <taxon>Myxococcota</taxon>
        <taxon>Myxococcia</taxon>
        <taxon>Myxococcales</taxon>
        <taxon>Cystobacterineae</taxon>
        <taxon>Myxococcaceae</taxon>
        <taxon>Myxococcus</taxon>
    </lineage>
</organism>
<name>A0A540WXU0_9BACT</name>
<evidence type="ECO:0000313" key="3">
    <source>
        <dbReference type="Proteomes" id="UP000315369"/>
    </source>
</evidence>
<dbReference type="RefSeq" id="WP_141644491.1">
    <property type="nucleotide sequence ID" value="NZ_VIFM01000087.1"/>
</dbReference>
<feature type="signal peptide" evidence="1">
    <location>
        <begin position="1"/>
        <end position="25"/>
    </location>
</feature>
<reference evidence="2 3" key="1">
    <citation type="submission" date="2019-06" db="EMBL/GenBank/DDBJ databases">
        <authorList>
            <person name="Livingstone P."/>
            <person name="Whitworth D."/>
        </authorList>
    </citation>
    <scope>NUCLEOTIDE SEQUENCE [LARGE SCALE GENOMIC DNA]</scope>
    <source>
        <strain evidence="2 3">AM401</strain>
    </source>
</reference>
<dbReference type="OrthoDB" id="5526336at2"/>
<comment type="caution">
    <text evidence="2">The sequence shown here is derived from an EMBL/GenBank/DDBJ whole genome shotgun (WGS) entry which is preliminary data.</text>
</comment>
<accession>A0A540WXU0</accession>
<keyword evidence="3" id="KW-1185">Reference proteome</keyword>
<feature type="chain" id="PRO_5021903930" description="Lipoprotein" evidence="1">
    <location>
        <begin position="26"/>
        <end position="150"/>
    </location>
</feature>